<dbReference type="PANTHER" id="PTHR30438">
    <property type="entry name" value="36 KDA ANTIGEN-RELATED"/>
    <property type="match status" value="1"/>
</dbReference>
<organism evidence="2 3">
    <name type="scientific">Devosia insulae DS-56</name>
    <dbReference type="NCBI Taxonomy" id="1116389"/>
    <lineage>
        <taxon>Bacteria</taxon>
        <taxon>Pseudomonadati</taxon>
        <taxon>Pseudomonadota</taxon>
        <taxon>Alphaproteobacteria</taxon>
        <taxon>Hyphomicrobiales</taxon>
        <taxon>Devosiaceae</taxon>
        <taxon>Devosia</taxon>
    </lineage>
</organism>
<evidence type="ECO:0000259" key="1">
    <source>
        <dbReference type="Pfam" id="PF25881"/>
    </source>
</evidence>
<evidence type="ECO:0000313" key="3">
    <source>
        <dbReference type="Proteomes" id="UP000095463"/>
    </source>
</evidence>
<reference evidence="2 3" key="1">
    <citation type="journal article" date="2015" name="Genome Announc.">
        <title>Genome Assemblies of Three Soil-Associated Devosia species: D. insulae, D. limi, and D. soli.</title>
        <authorList>
            <person name="Hassan Y.I."/>
            <person name="Lepp D."/>
            <person name="Zhou T."/>
        </authorList>
    </citation>
    <scope>NUCLEOTIDE SEQUENCE [LARGE SCALE GENOMIC DNA]</scope>
    <source>
        <strain evidence="2 3">DS-56</strain>
    </source>
</reference>
<dbReference type="Proteomes" id="UP000095463">
    <property type="component" value="Unassembled WGS sequence"/>
</dbReference>
<name>A0A1E5XK43_9HYPH</name>
<gene>
    <name evidence="2" type="ORF">VW23_027580</name>
</gene>
<proteinExistence type="predicted"/>
<dbReference type="Gene3D" id="2.40.30.170">
    <property type="match status" value="1"/>
</dbReference>
<dbReference type="Pfam" id="PF25881">
    <property type="entry name" value="HH_YBHG"/>
    <property type="match status" value="1"/>
</dbReference>
<dbReference type="Gene3D" id="1.10.287.470">
    <property type="entry name" value="Helix hairpin bin"/>
    <property type="match status" value="2"/>
</dbReference>
<feature type="domain" description="YbhG-like alpha-helical hairpin" evidence="1">
    <location>
        <begin position="69"/>
        <end position="193"/>
    </location>
</feature>
<dbReference type="AlphaFoldDB" id="A0A1E5XK43"/>
<keyword evidence="3" id="KW-1185">Reference proteome</keyword>
<evidence type="ECO:0000313" key="2">
    <source>
        <dbReference type="EMBL" id="OEO28957.1"/>
    </source>
</evidence>
<sequence>MDGFLAWLFGLVALVIPGFGATEAPGYNGYVEARYVYAASSTAGPIETISVREGDLVLTGDLLFRLRSEQQIALLSAAEARVAAAEAGLKNLTTGSRADELDVIQASLQKAQADMNLAKDSATRSEKLFKEGLVPQSKLDQDRASLASAEAAVRQLEAQLKVAELPARSEQQVQAEANLAAAHADAEKANADLADRTITAPAAGRIERVLFDAGEIVAAGTPVVSILPEGALKVKFYVPETARAGLALGDQLAVNCDGCPDGLTAKVSFFASDPQFTPPVIYSRDERQRLSYLVEATLEGVSLHPGQPVTVERRQ</sequence>
<dbReference type="Gene3D" id="2.40.50.100">
    <property type="match status" value="2"/>
</dbReference>
<dbReference type="PANTHER" id="PTHR30438:SF2">
    <property type="entry name" value="MEMBRANE PROTEIN"/>
    <property type="match status" value="1"/>
</dbReference>
<protein>
    <recommendedName>
        <fullName evidence="1">YbhG-like alpha-helical hairpin domain-containing protein</fullName>
    </recommendedName>
</protein>
<dbReference type="GO" id="GO:0005886">
    <property type="term" value="C:plasma membrane"/>
    <property type="evidence" value="ECO:0007669"/>
    <property type="project" value="TreeGrafter"/>
</dbReference>
<accession>A0A1E5XK43</accession>
<comment type="caution">
    <text evidence="2">The sequence shown here is derived from an EMBL/GenBank/DDBJ whole genome shotgun (WGS) entry which is preliminary data.</text>
</comment>
<dbReference type="SUPFAM" id="SSF111369">
    <property type="entry name" value="HlyD-like secretion proteins"/>
    <property type="match status" value="2"/>
</dbReference>
<dbReference type="EMBL" id="LAJE02000343">
    <property type="protein sequence ID" value="OEO28957.1"/>
    <property type="molecule type" value="Genomic_DNA"/>
</dbReference>
<dbReference type="InterPro" id="IPR059052">
    <property type="entry name" value="HH_YbhG-like"/>
</dbReference>
<dbReference type="OrthoDB" id="9809385at2"/>
<dbReference type="RefSeq" id="WP_069911734.1">
    <property type="nucleotide sequence ID" value="NZ_LAJE02000343.1"/>
</dbReference>